<dbReference type="EMBL" id="BMIP01000001">
    <property type="protein sequence ID" value="GGD60912.1"/>
    <property type="molecule type" value="Genomic_DNA"/>
</dbReference>
<evidence type="ECO:0000313" key="9">
    <source>
        <dbReference type="Proteomes" id="UP000612349"/>
    </source>
</evidence>
<feature type="binding site" evidence="6">
    <location>
        <position position="126"/>
    </location>
    <ligand>
        <name>Mg(2+)</name>
        <dbReference type="ChEBI" id="CHEBI:18420"/>
    </ligand>
</feature>
<dbReference type="InterPro" id="IPR005000">
    <property type="entry name" value="Aldolase/citrate-lyase_domain"/>
</dbReference>
<dbReference type="Pfam" id="PF03328">
    <property type="entry name" value="HpcH_HpaI"/>
    <property type="match status" value="1"/>
</dbReference>
<evidence type="ECO:0000256" key="2">
    <source>
        <dbReference type="ARBA" id="ARBA00005568"/>
    </source>
</evidence>
<comment type="caution">
    <text evidence="8">The sequence shown here is derived from an EMBL/GenBank/DDBJ whole genome shotgun (WGS) entry which is preliminary data.</text>
</comment>
<dbReference type="RefSeq" id="WP_066773627.1">
    <property type="nucleotide sequence ID" value="NZ_BMIP01000001.1"/>
</dbReference>
<dbReference type="OrthoDB" id="9800547at2"/>
<organism evidence="8 9">
    <name type="scientific">Croceicoccus mobilis</name>
    <dbReference type="NCBI Taxonomy" id="1703339"/>
    <lineage>
        <taxon>Bacteria</taxon>
        <taxon>Pseudomonadati</taxon>
        <taxon>Pseudomonadota</taxon>
        <taxon>Alphaproteobacteria</taxon>
        <taxon>Sphingomonadales</taxon>
        <taxon>Erythrobacteraceae</taxon>
        <taxon>Croceicoccus</taxon>
    </lineage>
</organism>
<dbReference type="PANTHER" id="PTHR32308">
    <property type="entry name" value="LYASE BETA SUBUNIT, PUTATIVE (AFU_ORTHOLOGUE AFUA_4G13030)-RELATED"/>
    <property type="match status" value="1"/>
</dbReference>
<evidence type="ECO:0000256" key="5">
    <source>
        <dbReference type="PIRSR" id="PIRSR015582-1"/>
    </source>
</evidence>
<dbReference type="InterPro" id="IPR040442">
    <property type="entry name" value="Pyrv_kinase-like_dom_sf"/>
</dbReference>
<dbReference type="PANTHER" id="PTHR32308:SF10">
    <property type="entry name" value="CITRATE LYASE SUBUNIT BETA"/>
    <property type="match status" value="1"/>
</dbReference>
<dbReference type="InterPro" id="IPR011206">
    <property type="entry name" value="Citrate_lyase_beta/mcl1/mcl2"/>
</dbReference>
<feature type="binding site" evidence="6">
    <location>
        <position position="152"/>
    </location>
    <ligand>
        <name>Mg(2+)</name>
        <dbReference type="ChEBI" id="CHEBI:18420"/>
    </ligand>
</feature>
<feature type="binding site" evidence="5">
    <location>
        <position position="126"/>
    </location>
    <ligand>
        <name>substrate</name>
    </ligand>
</feature>
<evidence type="ECO:0000256" key="4">
    <source>
        <dbReference type="ARBA" id="ARBA00022842"/>
    </source>
</evidence>
<dbReference type="Proteomes" id="UP000612349">
    <property type="component" value="Unassembled WGS sequence"/>
</dbReference>
<comment type="similarity">
    <text evidence="2">Belongs to the HpcH/HpaI aldolase family.</text>
</comment>
<evidence type="ECO:0000256" key="6">
    <source>
        <dbReference type="PIRSR" id="PIRSR015582-2"/>
    </source>
</evidence>
<dbReference type="GO" id="GO:0000287">
    <property type="term" value="F:magnesium ion binding"/>
    <property type="evidence" value="ECO:0007669"/>
    <property type="project" value="TreeGrafter"/>
</dbReference>
<comment type="cofactor">
    <cofactor evidence="1">
        <name>Mg(2+)</name>
        <dbReference type="ChEBI" id="CHEBI:18420"/>
    </cofactor>
</comment>
<dbReference type="Gene3D" id="3.20.20.60">
    <property type="entry name" value="Phosphoenolpyruvate-binding domains"/>
    <property type="match status" value="1"/>
</dbReference>
<keyword evidence="9" id="KW-1185">Reference proteome</keyword>
<evidence type="ECO:0000256" key="1">
    <source>
        <dbReference type="ARBA" id="ARBA00001946"/>
    </source>
</evidence>
<keyword evidence="3 6" id="KW-0479">Metal-binding</keyword>
<name>A0A916YTW8_9SPHN</name>
<gene>
    <name evidence="8" type="ORF">GCM10010990_08040</name>
</gene>
<feature type="binding site" evidence="5">
    <location>
        <position position="77"/>
    </location>
    <ligand>
        <name>substrate</name>
    </ligand>
</feature>
<dbReference type="PIRSF" id="PIRSF015582">
    <property type="entry name" value="Cit_lyase_B"/>
    <property type="match status" value="1"/>
</dbReference>
<proteinExistence type="inferred from homology"/>
<dbReference type="GO" id="GO:0016829">
    <property type="term" value="F:lyase activity"/>
    <property type="evidence" value="ECO:0007669"/>
    <property type="project" value="UniProtKB-KW"/>
</dbReference>
<reference evidence="8" key="1">
    <citation type="journal article" date="2014" name="Int. J. Syst. Evol. Microbiol.">
        <title>Complete genome sequence of Corynebacterium casei LMG S-19264T (=DSM 44701T), isolated from a smear-ripened cheese.</title>
        <authorList>
            <consortium name="US DOE Joint Genome Institute (JGI-PGF)"/>
            <person name="Walter F."/>
            <person name="Albersmeier A."/>
            <person name="Kalinowski J."/>
            <person name="Ruckert C."/>
        </authorList>
    </citation>
    <scope>NUCLEOTIDE SEQUENCE</scope>
    <source>
        <strain evidence="8">CGMCC 1.15360</strain>
    </source>
</reference>
<dbReference type="InterPro" id="IPR015813">
    <property type="entry name" value="Pyrv/PenolPyrv_kinase-like_dom"/>
</dbReference>
<keyword evidence="8" id="KW-0456">Lyase</keyword>
<reference evidence="8" key="2">
    <citation type="submission" date="2020-09" db="EMBL/GenBank/DDBJ databases">
        <authorList>
            <person name="Sun Q."/>
            <person name="Zhou Y."/>
        </authorList>
    </citation>
    <scope>NUCLEOTIDE SEQUENCE</scope>
    <source>
        <strain evidence="8">CGMCC 1.15360</strain>
    </source>
</reference>
<keyword evidence="4 6" id="KW-0460">Magnesium</keyword>
<protein>
    <submittedName>
        <fullName evidence="8">Citryl-CoA lyase</fullName>
    </submittedName>
</protein>
<evidence type="ECO:0000259" key="7">
    <source>
        <dbReference type="Pfam" id="PF03328"/>
    </source>
</evidence>
<evidence type="ECO:0000313" key="8">
    <source>
        <dbReference type="EMBL" id="GGD60912.1"/>
    </source>
</evidence>
<dbReference type="AlphaFoldDB" id="A0A916YTW8"/>
<accession>A0A916YTW8</accession>
<dbReference type="SUPFAM" id="SSF51621">
    <property type="entry name" value="Phosphoenolpyruvate/pyruvate domain"/>
    <property type="match status" value="1"/>
</dbReference>
<feature type="domain" description="HpcH/HpaI aldolase/citrate lyase" evidence="7">
    <location>
        <begin position="15"/>
        <end position="219"/>
    </location>
</feature>
<evidence type="ECO:0000256" key="3">
    <source>
        <dbReference type="ARBA" id="ARBA00022723"/>
    </source>
</evidence>
<sequence>MADRQSVAARIAAARHFLFVPGNRPERFDKAVSSGADVAIFDLEDAVPPDAKDEARGHVRAWLDASTPAENGSAMLRINPPGTPWFAQDLELANHPNLAGVMLPKAAAGSVLCECAAIAPIVALLETAEGIATMHEVAATDGVERLAFGTIDLALDIDMAASDRQLDPLRLQLAIASRAAGIAPPIDGVTPDFRNPEANEEAMRAARTMGFRAKMVIHPAQLAPVEAALRPSEEEITRARRIVEADKAAGGSAVALDGAMVDRPIVERAYRLLADAER</sequence>
<dbReference type="GO" id="GO:0006107">
    <property type="term" value="P:oxaloacetate metabolic process"/>
    <property type="evidence" value="ECO:0007669"/>
    <property type="project" value="TreeGrafter"/>
</dbReference>